<dbReference type="InterPro" id="IPR018201">
    <property type="entry name" value="Ketoacyl_synth_AS"/>
</dbReference>
<comment type="function">
    <text evidence="11">Involved in the type II fatty acid elongation cycle. Catalyzes the elongation of a wide range of acyl-ACP by the addition of two carbons from malonyl-ACP to an acyl acceptor. Can efficiently catalyze the conversion of palmitoleoyl-ACP (cis-hexadec-9-enoyl-ACP) to cis-vaccenoyl-ACP (cis-octadec-11-enoyl-ACP), an essential step in the thermal regulation of fatty acid composition.</text>
</comment>
<dbReference type="PANTHER" id="PTHR11712">
    <property type="entry name" value="POLYKETIDE SYNTHASE-RELATED"/>
    <property type="match status" value="1"/>
</dbReference>
<dbReference type="Pfam" id="PF02801">
    <property type="entry name" value="Ketoacyl-synt_C"/>
    <property type="match status" value="1"/>
</dbReference>
<organism evidence="15 16">
    <name type="scientific">Oceanimonas pelagia</name>
    <dbReference type="NCBI Taxonomy" id="3028314"/>
    <lineage>
        <taxon>Bacteria</taxon>
        <taxon>Pseudomonadati</taxon>
        <taxon>Pseudomonadota</taxon>
        <taxon>Gammaproteobacteria</taxon>
        <taxon>Aeromonadales</taxon>
        <taxon>Aeromonadaceae</taxon>
        <taxon>Oceanimonas</taxon>
    </lineage>
</organism>
<dbReference type="CDD" id="cd00834">
    <property type="entry name" value="KAS_I_II"/>
    <property type="match status" value="1"/>
</dbReference>
<dbReference type="FunFam" id="3.40.47.10:FF:000009">
    <property type="entry name" value="3-oxoacyl-[acyl-carrier-protein] synthase 2"/>
    <property type="match status" value="1"/>
</dbReference>
<comment type="catalytic activity">
    <reaction evidence="11">
        <text>a fatty acyl-[ACP] + malonyl-[ACP] + H(+) = a 3-oxoacyl-[ACP] + holo-[ACP] + CO2</text>
        <dbReference type="Rhea" id="RHEA:22836"/>
        <dbReference type="Rhea" id="RHEA-COMP:9623"/>
        <dbReference type="Rhea" id="RHEA-COMP:9685"/>
        <dbReference type="Rhea" id="RHEA-COMP:9916"/>
        <dbReference type="Rhea" id="RHEA-COMP:14125"/>
        <dbReference type="ChEBI" id="CHEBI:15378"/>
        <dbReference type="ChEBI" id="CHEBI:16526"/>
        <dbReference type="ChEBI" id="CHEBI:64479"/>
        <dbReference type="ChEBI" id="CHEBI:78449"/>
        <dbReference type="ChEBI" id="CHEBI:78776"/>
        <dbReference type="ChEBI" id="CHEBI:138651"/>
    </reaction>
</comment>
<evidence type="ECO:0000256" key="12">
    <source>
        <dbReference type="PIRSR" id="PIRSR000447-1"/>
    </source>
</evidence>
<comment type="pathway">
    <text evidence="1 11">Lipid metabolism; fatty acid biosynthesis.</text>
</comment>
<dbReference type="SUPFAM" id="SSF53901">
    <property type="entry name" value="Thiolase-like"/>
    <property type="match status" value="2"/>
</dbReference>
<dbReference type="EC" id="2.3.1.179" evidence="3 11"/>
<evidence type="ECO:0000256" key="1">
    <source>
        <dbReference type="ARBA" id="ARBA00005194"/>
    </source>
</evidence>
<feature type="domain" description="Ketosynthase family 3 (KS3)" evidence="14">
    <location>
        <begin position="3"/>
        <end position="412"/>
    </location>
</feature>
<dbReference type="InterPro" id="IPR016039">
    <property type="entry name" value="Thiolase-like"/>
</dbReference>
<evidence type="ECO:0000313" key="16">
    <source>
        <dbReference type="Proteomes" id="UP001223802"/>
    </source>
</evidence>
<dbReference type="PIRSF" id="PIRSF000447">
    <property type="entry name" value="KAS_II"/>
    <property type="match status" value="1"/>
</dbReference>
<keyword evidence="8" id="KW-0443">Lipid metabolism</keyword>
<dbReference type="InterPro" id="IPR014030">
    <property type="entry name" value="Ketoacyl_synth_N"/>
</dbReference>
<evidence type="ECO:0000256" key="6">
    <source>
        <dbReference type="ARBA" id="ARBA00022679"/>
    </source>
</evidence>
<dbReference type="NCBIfam" id="NF005589">
    <property type="entry name" value="PRK07314.1"/>
    <property type="match status" value="1"/>
</dbReference>
<reference evidence="15 16" key="1">
    <citation type="submission" date="2023-02" db="EMBL/GenBank/DDBJ databases">
        <title>Complete genome sequence of a novel bacterium Oceanimonas sp. NTOU-MSR1 isolated from marine coast sediment.</title>
        <authorList>
            <person name="Yang H.-T."/>
            <person name="Chen Y.-L."/>
            <person name="Ho Y.-N."/>
        </authorList>
    </citation>
    <scope>NUCLEOTIDE SEQUENCE [LARGE SCALE GENOMIC DNA]</scope>
    <source>
        <strain evidence="15 16">NTOU-MSR1</strain>
    </source>
</reference>
<dbReference type="SMART" id="SM00825">
    <property type="entry name" value="PKS_KS"/>
    <property type="match status" value="1"/>
</dbReference>
<dbReference type="InterPro" id="IPR017568">
    <property type="entry name" value="3-oxoacyl-ACP_synth-2"/>
</dbReference>
<dbReference type="Pfam" id="PF00109">
    <property type="entry name" value="ketoacyl-synt"/>
    <property type="match status" value="1"/>
</dbReference>
<evidence type="ECO:0000256" key="10">
    <source>
        <dbReference type="ARBA" id="ARBA00023315"/>
    </source>
</evidence>
<dbReference type="GO" id="GO:0005829">
    <property type="term" value="C:cytosol"/>
    <property type="evidence" value="ECO:0007669"/>
    <property type="project" value="TreeGrafter"/>
</dbReference>
<dbReference type="PROSITE" id="PS52004">
    <property type="entry name" value="KS3_2"/>
    <property type="match status" value="1"/>
</dbReference>
<keyword evidence="5 11" id="KW-0444">Lipid biosynthesis</keyword>
<keyword evidence="7" id="KW-0276">Fatty acid metabolism</keyword>
<dbReference type="GO" id="GO:0004315">
    <property type="term" value="F:3-oxoacyl-[acyl-carrier-protein] synthase activity"/>
    <property type="evidence" value="ECO:0007669"/>
    <property type="project" value="UniProtKB-UniRule"/>
</dbReference>
<evidence type="ECO:0000256" key="8">
    <source>
        <dbReference type="ARBA" id="ARBA00023098"/>
    </source>
</evidence>
<evidence type="ECO:0000256" key="3">
    <source>
        <dbReference type="ARBA" id="ARBA00012356"/>
    </source>
</evidence>
<evidence type="ECO:0000256" key="7">
    <source>
        <dbReference type="ARBA" id="ARBA00022832"/>
    </source>
</evidence>
<dbReference type="InterPro" id="IPR000794">
    <property type="entry name" value="Beta-ketoacyl_synthase"/>
</dbReference>
<feature type="active site" description="For beta-ketoacyl synthase activity" evidence="12">
    <location>
        <position position="165"/>
    </location>
</feature>
<dbReference type="PROSITE" id="PS00606">
    <property type="entry name" value="KS3_1"/>
    <property type="match status" value="1"/>
</dbReference>
<dbReference type="RefSeq" id="WP_306763457.1">
    <property type="nucleotide sequence ID" value="NZ_CP118224.1"/>
</dbReference>
<evidence type="ECO:0000256" key="2">
    <source>
        <dbReference type="ARBA" id="ARBA00008467"/>
    </source>
</evidence>
<gene>
    <name evidence="15" type="primary">fabF</name>
    <name evidence="15" type="ORF">PU634_07645</name>
</gene>
<evidence type="ECO:0000313" key="15">
    <source>
        <dbReference type="EMBL" id="WMC12222.1"/>
    </source>
</evidence>
<name>A0AA50KSE9_9GAMM</name>
<dbReference type="PANTHER" id="PTHR11712:SF336">
    <property type="entry name" value="3-OXOACYL-[ACYL-CARRIER-PROTEIN] SYNTHASE, MITOCHONDRIAL"/>
    <property type="match status" value="1"/>
</dbReference>
<evidence type="ECO:0000256" key="4">
    <source>
        <dbReference type="ARBA" id="ARBA00014657"/>
    </source>
</evidence>
<dbReference type="GO" id="GO:0006633">
    <property type="term" value="P:fatty acid biosynthetic process"/>
    <property type="evidence" value="ECO:0007669"/>
    <property type="project" value="UniProtKB-UniRule"/>
</dbReference>
<dbReference type="NCBIfam" id="NF004970">
    <property type="entry name" value="PRK06333.1"/>
    <property type="match status" value="1"/>
</dbReference>
<evidence type="ECO:0000256" key="9">
    <source>
        <dbReference type="ARBA" id="ARBA00023160"/>
    </source>
</evidence>
<dbReference type="InterPro" id="IPR020841">
    <property type="entry name" value="PKS_Beta-ketoAc_synthase_dom"/>
</dbReference>
<dbReference type="Gene3D" id="3.40.47.10">
    <property type="match status" value="1"/>
</dbReference>
<sequence>MSKRRVVVTGLGMLSPVGNSVDASWQALLAGQSGITNIDHFDTTDYTTKFAGLVKDFDPEAHGIAKKEARKMDLFIQYGIAAGLQAFADAGLEITDANADRVGVSIGSGIGGLGLIEQNHTSLMNSGPRKLSPFFVPSTIINMVSGHLSIMKGLRGPNIAATTACTTGTHSIGLAARMIAYGDADAMLAGGTEKASTPMGMGGFAAARALSTRNDDPQKASRPWDKERDGFVLGDGAGVVMLEEYEHAKARGATIYAELVGFGMSGDAHHMTAPPDDGSGAAAAMANALRDAQLDPALVGYINAHGTSTPLGDVAELKAVKKVFGEHAGKLLVSSTKSMTGHLLGAAGAIEAIITVLALRDQIAPPTINLDNPDDECDLDLVPHQARKAEFEYALSNSFGFGGTNGSLIFKRI</sequence>
<dbReference type="NCBIfam" id="TIGR03150">
    <property type="entry name" value="fabF"/>
    <property type="match status" value="1"/>
</dbReference>
<evidence type="ECO:0000256" key="11">
    <source>
        <dbReference type="PIRNR" id="PIRNR000447"/>
    </source>
</evidence>
<dbReference type="InterPro" id="IPR014031">
    <property type="entry name" value="Ketoacyl_synth_C"/>
</dbReference>
<accession>A0AA50KSE9</accession>
<keyword evidence="9 11" id="KW-0275">Fatty acid biosynthesis</keyword>
<proteinExistence type="inferred from homology"/>
<keyword evidence="16" id="KW-1185">Reference proteome</keyword>
<dbReference type="AlphaFoldDB" id="A0AA50KSE9"/>
<evidence type="ECO:0000256" key="5">
    <source>
        <dbReference type="ARBA" id="ARBA00022516"/>
    </source>
</evidence>
<protein>
    <recommendedName>
        <fullName evidence="4 11">3-oxoacyl-[acyl-carrier-protein] synthase 2</fullName>
        <ecNumber evidence="3 11">2.3.1.179</ecNumber>
    </recommendedName>
</protein>
<comment type="similarity">
    <text evidence="2 11 13">Belongs to the thiolase-like superfamily. Beta-ketoacyl-ACP synthases family.</text>
</comment>
<evidence type="ECO:0000259" key="14">
    <source>
        <dbReference type="PROSITE" id="PS52004"/>
    </source>
</evidence>
<dbReference type="KEGG" id="ope:PU634_07645"/>
<keyword evidence="10 11" id="KW-0012">Acyltransferase</keyword>
<evidence type="ECO:0000256" key="13">
    <source>
        <dbReference type="RuleBase" id="RU003694"/>
    </source>
</evidence>
<keyword evidence="6 11" id="KW-0808">Transferase</keyword>
<comment type="catalytic activity">
    <reaction evidence="11">
        <text>(9Z)-hexadecenoyl-[ACP] + malonyl-[ACP] + H(+) = 3-oxo-(11Z)-octadecenoyl-[ACP] + holo-[ACP] + CO2</text>
        <dbReference type="Rhea" id="RHEA:55040"/>
        <dbReference type="Rhea" id="RHEA-COMP:9623"/>
        <dbReference type="Rhea" id="RHEA-COMP:9685"/>
        <dbReference type="Rhea" id="RHEA-COMP:10800"/>
        <dbReference type="Rhea" id="RHEA-COMP:14074"/>
        <dbReference type="ChEBI" id="CHEBI:15378"/>
        <dbReference type="ChEBI" id="CHEBI:16526"/>
        <dbReference type="ChEBI" id="CHEBI:64479"/>
        <dbReference type="ChEBI" id="CHEBI:78449"/>
        <dbReference type="ChEBI" id="CHEBI:83989"/>
        <dbReference type="ChEBI" id="CHEBI:138538"/>
        <dbReference type="EC" id="2.3.1.179"/>
    </reaction>
</comment>
<dbReference type="Proteomes" id="UP001223802">
    <property type="component" value="Chromosome"/>
</dbReference>
<dbReference type="EMBL" id="CP118224">
    <property type="protein sequence ID" value="WMC12222.1"/>
    <property type="molecule type" value="Genomic_DNA"/>
</dbReference>